<keyword evidence="3" id="KW-1185">Reference proteome</keyword>
<dbReference type="InterPro" id="IPR036388">
    <property type="entry name" value="WH-like_DNA-bd_sf"/>
</dbReference>
<dbReference type="EMBL" id="JAMXLR010000032">
    <property type="protein sequence ID" value="MCO6044049.1"/>
    <property type="molecule type" value="Genomic_DNA"/>
</dbReference>
<comment type="caution">
    <text evidence="2">The sequence shown here is derived from an EMBL/GenBank/DDBJ whole genome shotgun (WGS) entry which is preliminary data.</text>
</comment>
<dbReference type="PANTHER" id="PTHR33169:SF14">
    <property type="entry name" value="TRANSCRIPTIONAL REGULATOR RV3488"/>
    <property type="match status" value="1"/>
</dbReference>
<dbReference type="RefSeq" id="WP_252852155.1">
    <property type="nucleotide sequence ID" value="NZ_JAMXLR010000032.1"/>
</dbReference>
<reference evidence="2" key="1">
    <citation type="submission" date="2022-06" db="EMBL/GenBank/DDBJ databases">
        <title>Aeoliella straminimaris, a novel planctomycete from sediments.</title>
        <authorList>
            <person name="Vitorino I.R."/>
            <person name="Lage O.M."/>
        </authorList>
    </citation>
    <scope>NUCLEOTIDE SEQUENCE</scope>
    <source>
        <strain evidence="2">ICT_H6.2</strain>
    </source>
</reference>
<feature type="domain" description="Transcription regulator PadR N-terminal" evidence="1">
    <location>
        <begin position="19"/>
        <end position="89"/>
    </location>
</feature>
<dbReference type="Pfam" id="PF03551">
    <property type="entry name" value="PadR"/>
    <property type="match status" value="1"/>
</dbReference>
<sequence length="115" mass="13154">MASKEFSSDLVRSCADMVILTLLGEKPMHGYDILVSMGDLGDGQFRIKQGTLYPLLYRLEREGWITAKWQEPPSGKKRKVYRLTAEGKRIQQQRAGQWQRFTKSINAIMKDCSNG</sequence>
<dbReference type="SUPFAM" id="SSF46785">
    <property type="entry name" value="Winged helix' DNA-binding domain"/>
    <property type="match status" value="1"/>
</dbReference>
<dbReference type="Gene3D" id="1.10.10.10">
    <property type="entry name" value="Winged helix-like DNA-binding domain superfamily/Winged helix DNA-binding domain"/>
    <property type="match status" value="1"/>
</dbReference>
<evidence type="ECO:0000259" key="1">
    <source>
        <dbReference type="Pfam" id="PF03551"/>
    </source>
</evidence>
<name>A0A9X2F8Y9_9BACT</name>
<dbReference type="PANTHER" id="PTHR33169">
    <property type="entry name" value="PADR-FAMILY TRANSCRIPTIONAL REGULATOR"/>
    <property type="match status" value="1"/>
</dbReference>
<dbReference type="InterPro" id="IPR036390">
    <property type="entry name" value="WH_DNA-bd_sf"/>
</dbReference>
<dbReference type="Proteomes" id="UP001155241">
    <property type="component" value="Unassembled WGS sequence"/>
</dbReference>
<protein>
    <submittedName>
        <fullName evidence="2">Helix-turn-helix transcriptional regulator</fullName>
    </submittedName>
</protein>
<organism evidence="2 3">
    <name type="scientific">Aeoliella straminimaris</name>
    <dbReference type="NCBI Taxonomy" id="2954799"/>
    <lineage>
        <taxon>Bacteria</taxon>
        <taxon>Pseudomonadati</taxon>
        <taxon>Planctomycetota</taxon>
        <taxon>Planctomycetia</taxon>
        <taxon>Pirellulales</taxon>
        <taxon>Lacipirellulaceae</taxon>
        <taxon>Aeoliella</taxon>
    </lineage>
</organism>
<dbReference type="AlphaFoldDB" id="A0A9X2F8Y9"/>
<evidence type="ECO:0000313" key="3">
    <source>
        <dbReference type="Proteomes" id="UP001155241"/>
    </source>
</evidence>
<gene>
    <name evidence="2" type="ORF">NG895_09020</name>
</gene>
<dbReference type="InterPro" id="IPR005149">
    <property type="entry name" value="Tscrpt_reg_PadR_N"/>
</dbReference>
<evidence type="ECO:0000313" key="2">
    <source>
        <dbReference type="EMBL" id="MCO6044049.1"/>
    </source>
</evidence>
<proteinExistence type="predicted"/>
<accession>A0A9X2F8Y9</accession>
<dbReference type="InterPro" id="IPR052509">
    <property type="entry name" value="Metal_resp_DNA-bind_regulator"/>
</dbReference>